<gene>
    <name evidence="2" type="ORF">AAGV28_09050</name>
</gene>
<feature type="transmembrane region" description="Helical" evidence="1">
    <location>
        <begin position="12"/>
        <end position="28"/>
    </location>
</feature>
<keyword evidence="1" id="KW-1133">Transmembrane helix</keyword>
<protein>
    <recommendedName>
        <fullName evidence="4">O-antigen ligase like membrane protein</fullName>
    </recommendedName>
</protein>
<keyword evidence="1" id="KW-0812">Transmembrane</keyword>
<name>A0ABV4TBQ5_9FLAO</name>
<feature type="transmembrane region" description="Helical" evidence="1">
    <location>
        <begin position="409"/>
        <end position="426"/>
    </location>
</feature>
<dbReference type="EMBL" id="JBCFQL010000008">
    <property type="protein sequence ID" value="MFA9191515.1"/>
    <property type="molecule type" value="Genomic_DNA"/>
</dbReference>
<feature type="transmembrane region" description="Helical" evidence="1">
    <location>
        <begin position="259"/>
        <end position="276"/>
    </location>
</feature>
<feature type="transmembrane region" description="Helical" evidence="1">
    <location>
        <begin position="124"/>
        <end position="145"/>
    </location>
</feature>
<proteinExistence type="predicted"/>
<sequence>MNSITNQEAKARKLIYVLLVVLVFEGVLRKALPVLGIGIFFLKDLLCIVGLYFFVQTKLSVISKKTANFFKAVIIFMYPLLLYNLFIDPILLVWGGKLYLLYFVMAILMTIAFPANYKNRFGFFSNLFATLIVVTVLTGVLQLNLPATHWLNRSVGGGSLEAFSSAGLLRISSTFSFTAQYSFFLVFACALFLAFFFINIKNKKSSLLFLFIQLGVLLLLMIGGFNTGGRSAVLGIVSIIIIGFICIGLNNPFFALKKTIIPILIFLFVFPLIQIWKPEYFAAYTERSSGNKNEGILDRVLEPFIQLKSSSFLGHGLGVMTNGSDKISSYAASIRNAGFWTETDFSTIVWEGGLYLIVIWYGFRLFVIFTSFRILLSIKDNNFYSAGAFLFAYILVQGLIGTLTIQPPIAIYFWICFGALICIQKFDEYDSQL</sequence>
<evidence type="ECO:0000313" key="2">
    <source>
        <dbReference type="EMBL" id="MFA9191515.1"/>
    </source>
</evidence>
<feature type="transmembrane region" description="Helical" evidence="1">
    <location>
        <begin position="34"/>
        <end position="55"/>
    </location>
</feature>
<feature type="transmembrane region" description="Helical" evidence="1">
    <location>
        <begin position="207"/>
        <end position="225"/>
    </location>
</feature>
<feature type="transmembrane region" description="Helical" evidence="1">
    <location>
        <begin position="231"/>
        <end position="250"/>
    </location>
</feature>
<feature type="transmembrane region" description="Helical" evidence="1">
    <location>
        <begin position="99"/>
        <end position="117"/>
    </location>
</feature>
<evidence type="ECO:0000256" key="1">
    <source>
        <dbReference type="SAM" id="Phobius"/>
    </source>
</evidence>
<evidence type="ECO:0000313" key="3">
    <source>
        <dbReference type="Proteomes" id="UP001574169"/>
    </source>
</evidence>
<feature type="transmembrane region" description="Helical" evidence="1">
    <location>
        <begin position="181"/>
        <end position="200"/>
    </location>
</feature>
<comment type="caution">
    <text evidence="2">The sequence shown here is derived from an EMBL/GenBank/DDBJ whole genome shotgun (WGS) entry which is preliminary data.</text>
</comment>
<feature type="transmembrane region" description="Helical" evidence="1">
    <location>
        <begin position="354"/>
        <end position="376"/>
    </location>
</feature>
<organism evidence="2 3">
    <name type="scientific">Flavobacterium zubiriense</name>
    <dbReference type="NCBI Taxonomy" id="3138075"/>
    <lineage>
        <taxon>Bacteria</taxon>
        <taxon>Pseudomonadati</taxon>
        <taxon>Bacteroidota</taxon>
        <taxon>Flavobacteriia</taxon>
        <taxon>Flavobacteriales</taxon>
        <taxon>Flavobacteriaceae</taxon>
        <taxon>Flavobacterium</taxon>
    </lineage>
</organism>
<feature type="transmembrane region" description="Helical" evidence="1">
    <location>
        <begin position="67"/>
        <end position="87"/>
    </location>
</feature>
<reference evidence="2 3" key="1">
    <citation type="submission" date="2024-04" db="EMBL/GenBank/DDBJ databases">
        <title>New Clade of Flavobacterium.</title>
        <authorList>
            <person name="Matos L."/>
            <person name="Proenca D.N."/>
            <person name="Fransisco R.M."/>
            <person name="Chung A.P."/>
            <person name="Maccario L."/>
            <person name="Sorensen S.J."/>
            <person name="Morais P.V."/>
        </authorList>
    </citation>
    <scope>NUCLEOTIDE SEQUENCE [LARGE SCALE GENOMIC DNA]</scope>
    <source>
        <strain evidence="2 3">FZUC8N2.13</strain>
    </source>
</reference>
<keyword evidence="3" id="KW-1185">Reference proteome</keyword>
<accession>A0ABV4TBQ5</accession>
<keyword evidence="1" id="KW-0472">Membrane</keyword>
<evidence type="ECO:0008006" key="4">
    <source>
        <dbReference type="Google" id="ProtNLM"/>
    </source>
</evidence>
<dbReference type="RefSeq" id="WP_373406500.1">
    <property type="nucleotide sequence ID" value="NZ_JBCFQL010000008.1"/>
</dbReference>
<dbReference type="Proteomes" id="UP001574169">
    <property type="component" value="Unassembled WGS sequence"/>
</dbReference>
<feature type="transmembrane region" description="Helical" evidence="1">
    <location>
        <begin position="383"/>
        <end position="403"/>
    </location>
</feature>